<feature type="transmembrane region" description="Helical" evidence="7">
    <location>
        <begin position="204"/>
        <end position="226"/>
    </location>
</feature>
<dbReference type="PANTHER" id="PTHR30213">
    <property type="entry name" value="INNER MEMBRANE PROTEIN YHJD"/>
    <property type="match status" value="1"/>
</dbReference>
<feature type="transmembrane region" description="Helical" evidence="7">
    <location>
        <begin position="310"/>
        <end position="332"/>
    </location>
</feature>
<dbReference type="KEGG" id="apra:G3A50_14815"/>
<dbReference type="EMBL" id="CP048630">
    <property type="protein sequence ID" value="QIB34840.1"/>
    <property type="molecule type" value="Genomic_DNA"/>
</dbReference>
<organism evidence="8 9">
    <name type="scientific">Ancylobacter pratisalsi</name>
    <dbReference type="NCBI Taxonomy" id="1745854"/>
    <lineage>
        <taxon>Bacteria</taxon>
        <taxon>Pseudomonadati</taxon>
        <taxon>Pseudomonadota</taxon>
        <taxon>Alphaproteobacteria</taxon>
        <taxon>Hyphomicrobiales</taxon>
        <taxon>Xanthobacteraceae</taxon>
        <taxon>Ancylobacter</taxon>
    </lineage>
</organism>
<accession>A0A6P1YPK1</accession>
<keyword evidence="5 7" id="KW-0472">Membrane</keyword>
<reference evidence="8 9" key="1">
    <citation type="submission" date="2020-02" db="EMBL/GenBank/DDBJ databases">
        <authorList>
            <person name="Li G."/>
        </authorList>
    </citation>
    <scope>NUCLEOTIDE SEQUENCE [LARGE SCALE GENOMIC DNA]</scope>
    <source>
        <strain evidence="8 9">DSM 102029</strain>
    </source>
</reference>
<protein>
    <submittedName>
        <fullName evidence="8">YihY/virulence factor BrkB family protein</fullName>
    </submittedName>
</protein>
<dbReference type="AlphaFoldDB" id="A0A6P1YPK1"/>
<evidence type="ECO:0000256" key="6">
    <source>
        <dbReference type="SAM" id="MobiDB-lite"/>
    </source>
</evidence>
<evidence type="ECO:0000256" key="3">
    <source>
        <dbReference type="ARBA" id="ARBA00022692"/>
    </source>
</evidence>
<evidence type="ECO:0000256" key="7">
    <source>
        <dbReference type="SAM" id="Phobius"/>
    </source>
</evidence>
<keyword evidence="2" id="KW-1003">Cell membrane</keyword>
<evidence type="ECO:0000313" key="8">
    <source>
        <dbReference type="EMBL" id="QIB34840.1"/>
    </source>
</evidence>
<dbReference type="Pfam" id="PF03631">
    <property type="entry name" value="Virul_fac_BrkB"/>
    <property type="match status" value="1"/>
</dbReference>
<feature type="transmembrane region" description="Helical" evidence="7">
    <location>
        <begin position="276"/>
        <end position="298"/>
    </location>
</feature>
<keyword evidence="9" id="KW-1185">Reference proteome</keyword>
<evidence type="ECO:0000256" key="4">
    <source>
        <dbReference type="ARBA" id="ARBA00022989"/>
    </source>
</evidence>
<keyword evidence="3 7" id="KW-0812">Transmembrane</keyword>
<feature type="transmembrane region" description="Helical" evidence="7">
    <location>
        <begin position="160"/>
        <end position="183"/>
    </location>
</feature>
<evidence type="ECO:0000256" key="1">
    <source>
        <dbReference type="ARBA" id="ARBA00004651"/>
    </source>
</evidence>
<feature type="transmembrane region" description="Helical" evidence="7">
    <location>
        <begin position="91"/>
        <end position="120"/>
    </location>
</feature>
<dbReference type="InterPro" id="IPR017039">
    <property type="entry name" value="Virul_fac_BrkB"/>
</dbReference>
<feature type="transmembrane region" description="Helical" evidence="7">
    <location>
        <begin position="246"/>
        <end position="264"/>
    </location>
</feature>
<comment type="subcellular location">
    <subcellularLocation>
        <location evidence="1">Cell membrane</location>
        <topology evidence="1">Multi-pass membrane protein</topology>
    </subcellularLocation>
</comment>
<feature type="region of interest" description="Disordered" evidence="6">
    <location>
        <begin position="339"/>
        <end position="370"/>
    </location>
</feature>
<dbReference type="PANTHER" id="PTHR30213:SF0">
    <property type="entry name" value="UPF0761 MEMBRANE PROTEIN YIHY"/>
    <property type="match status" value="1"/>
</dbReference>
<proteinExistence type="predicted"/>
<evidence type="ECO:0000256" key="5">
    <source>
        <dbReference type="ARBA" id="ARBA00023136"/>
    </source>
</evidence>
<dbReference type="GO" id="GO:0005886">
    <property type="term" value="C:plasma membrane"/>
    <property type="evidence" value="ECO:0007669"/>
    <property type="project" value="UniProtKB-SubCell"/>
</dbReference>
<evidence type="ECO:0000313" key="9">
    <source>
        <dbReference type="Proteomes" id="UP000464751"/>
    </source>
</evidence>
<gene>
    <name evidence="8" type="ORF">G3A50_14815</name>
</gene>
<evidence type="ECO:0000256" key="2">
    <source>
        <dbReference type="ARBA" id="ARBA00022475"/>
    </source>
</evidence>
<feature type="transmembrane region" description="Helical" evidence="7">
    <location>
        <begin position="6"/>
        <end position="21"/>
    </location>
</feature>
<dbReference type="NCBIfam" id="TIGR00765">
    <property type="entry name" value="yihY_not_rbn"/>
    <property type="match status" value="1"/>
</dbReference>
<name>A0A6P1YPK1_9HYPH</name>
<dbReference type="RefSeq" id="WP_163075985.1">
    <property type="nucleotide sequence ID" value="NZ_CP048630.1"/>
</dbReference>
<dbReference type="Proteomes" id="UP000464751">
    <property type="component" value="Chromosome"/>
</dbReference>
<keyword evidence="4 7" id="KW-1133">Transmembrane helix</keyword>
<sequence>MRTDAVLVAGAMGVLAFAAALQRKANQAAGAAPVETIGTGTATCGPASDRLATGESASDIGRFATAPTGIPARGWWDVSLRIYRNISEHRVLAIGAGVTFYSILALFPTLAAFVSLFGLFTEPTVVLSEMDKWRGIIPDSGIEVISTQVQRISGSGSTSLGLAFFFSLAMAMWSSNAGMKALFDALNIVYAEREKRSFAMLNAISLLFTAGAILIMVGAVGAVIVLPIVLNHVPEIGGEMFVRLSRWPILFLVLSFALALLYRFGPSREYARWRWLSLGSLGGAAFWIAASMGFSWYATNFASYNETYGSLGAIIAFMIWIWISVVVILIGAEVNAESEHQTSRDTTTGPARPLGMRGATMADTLGRTQP</sequence>